<feature type="compositionally biased region" description="Basic and acidic residues" evidence="1">
    <location>
        <begin position="11"/>
        <end position="30"/>
    </location>
</feature>
<dbReference type="PATRIC" id="fig|294699.3.peg.1934"/>
<sequence length="43" mass="4804">MVKKQPPSSEVDQKSLVNEKAKKAQTEENKHVRRVTLNGADGQ</sequence>
<gene>
    <name evidence="2" type="ORF">GFC30_1888</name>
</gene>
<dbReference type="Proteomes" id="UP000076865">
    <property type="component" value="Chromosome"/>
</dbReference>
<evidence type="ECO:0000256" key="1">
    <source>
        <dbReference type="SAM" id="MobiDB-lite"/>
    </source>
</evidence>
<proteinExistence type="predicted"/>
<evidence type="ECO:0000313" key="2">
    <source>
        <dbReference type="EMBL" id="ANB59786.1"/>
    </source>
</evidence>
<reference evidence="2 3" key="1">
    <citation type="journal article" date="2006" name="Syst. Appl. Microbiol.">
        <title>Anoxybacillus amylolyticus sp. nov., a thermophilic amylase producing bacterium isolated from Mount Rittmann (Antarctica).</title>
        <authorList>
            <person name="Poli A."/>
            <person name="Esposito E."/>
            <person name="Lama L."/>
            <person name="Orlando P."/>
            <person name="Nicolaus G."/>
            <person name="de Appolonia F."/>
            <person name="Gambacorta A."/>
            <person name="Nicolaus B."/>
        </authorList>
    </citation>
    <scope>NUCLEOTIDE SEQUENCE [LARGE SCALE GENOMIC DNA]</scope>
    <source>
        <strain evidence="2 3">DSM 15939</strain>
    </source>
</reference>
<dbReference type="KEGG" id="aamy:GFC30_1888"/>
<dbReference type="EMBL" id="CP015438">
    <property type="protein sequence ID" value="ANB59786.1"/>
    <property type="molecule type" value="Genomic_DNA"/>
</dbReference>
<evidence type="ECO:0000313" key="3">
    <source>
        <dbReference type="Proteomes" id="UP000076865"/>
    </source>
</evidence>
<dbReference type="AlphaFoldDB" id="A0A160F121"/>
<feature type="compositionally biased region" description="Polar residues" evidence="1">
    <location>
        <begin position="1"/>
        <end position="10"/>
    </location>
</feature>
<keyword evidence="3" id="KW-1185">Reference proteome</keyword>
<name>A0A160F121_9BACL</name>
<accession>A0A160F121</accession>
<protein>
    <submittedName>
        <fullName evidence="2">Uncharacterized protein</fullName>
    </submittedName>
</protein>
<dbReference type="RefSeq" id="WP_274520057.1">
    <property type="nucleotide sequence ID" value="NZ_CP015438.1"/>
</dbReference>
<organism evidence="2 3">
    <name type="scientific">Anoxybacteroides amylolyticum</name>
    <dbReference type="NCBI Taxonomy" id="294699"/>
    <lineage>
        <taxon>Bacteria</taxon>
        <taxon>Bacillati</taxon>
        <taxon>Bacillota</taxon>
        <taxon>Bacilli</taxon>
        <taxon>Bacillales</taxon>
        <taxon>Anoxybacillaceae</taxon>
        <taxon>Anoxybacteroides</taxon>
    </lineage>
</organism>
<feature type="region of interest" description="Disordered" evidence="1">
    <location>
        <begin position="1"/>
        <end position="43"/>
    </location>
</feature>